<dbReference type="Proteomes" id="UP000799539">
    <property type="component" value="Unassembled WGS sequence"/>
</dbReference>
<dbReference type="InterPro" id="IPR007849">
    <property type="entry name" value="ATP10"/>
</dbReference>
<feature type="region of interest" description="Disordered" evidence="1">
    <location>
        <begin position="67"/>
        <end position="89"/>
    </location>
</feature>
<dbReference type="PANTHER" id="PTHR28106:SF1">
    <property type="entry name" value="MITOCHONDRIAL ATPASE COMPLEX SUBUNIT ATP10"/>
    <property type="match status" value="1"/>
</dbReference>
<proteinExistence type="predicted"/>
<evidence type="ECO:0000256" key="1">
    <source>
        <dbReference type="SAM" id="MobiDB-lite"/>
    </source>
</evidence>
<dbReference type="OrthoDB" id="17089at2759"/>
<feature type="compositionally biased region" description="Pro residues" evidence="1">
    <location>
        <begin position="35"/>
        <end position="50"/>
    </location>
</feature>
<dbReference type="GO" id="GO:0033615">
    <property type="term" value="P:mitochondrial proton-transporting ATP synthase complex assembly"/>
    <property type="evidence" value="ECO:0007669"/>
    <property type="project" value="TreeGrafter"/>
</dbReference>
<name>A0A6A6FN80_9PEZI</name>
<evidence type="ECO:0000313" key="2">
    <source>
        <dbReference type="EMBL" id="KAF2214648.1"/>
    </source>
</evidence>
<dbReference type="PANTHER" id="PTHR28106">
    <property type="entry name" value="MITOCHONDRIAL ATPASE COMPLEX SUBUNIT ATP10"/>
    <property type="match status" value="1"/>
</dbReference>
<keyword evidence="3" id="KW-1185">Reference proteome</keyword>
<dbReference type="GO" id="GO:0005743">
    <property type="term" value="C:mitochondrial inner membrane"/>
    <property type="evidence" value="ECO:0007669"/>
    <property type="project" value="TreeGrafter"/>
</dbReference>
<dbReference type="EMBL" id="ML992667">
    <property type="protein sequence ID" value="KAF2214648.1"/>
    <property type="molecule type" value="Genomic_DNA"/>
</dbReference>
<sequence length="372" mass="42742">MATKGVLSVLNLRALPSIALHNGRRCYSTPLPTTKQPPLPRPRPPPPSPQIPARIVADSQPGFRKRVRSDDHAEHVPQPLTRPIGMNNPPLPGENMGLDNRTLSQRRDDFVNFEKHMERRRTMTKQISKPYFQDWSNLRFHRGKIFKANQRLFRADLSLWFPNFFGKTLSKEAEHIEDETGGWRKDGYKGLGRDTCEVMEGKVSVVSIVSSTWAQAQVDTFLSKEQNPELHDVLRENTDVAQRVWINHEENTLRWWLLQAFRSNLRRQLTQDEQRRYFMVRRGVSDTMKMSIGLLNEKVGYVYLVDPDSKIRWAGSADAEPAEREGMVKGLRRLIQEARTPRDRRYDSVQQLESAVADIIETPNPAAAGRGA</sequence>
<reference evidence="2" key="1">
    <citation type="journal article" date="2020" name="Stud. Mycol.">
        <title>101 Dothideomycetes genomes: a test case for predicting lifestyles and emergence of pathogens.</title>
        <authorList>
            <person name="Haridas S."/>
            <person name="Albert R."/>
            <person name="Binder M."/>
            <person name="Bloem J."/>
            <person name="Labutti K."/>
            <person name="Salamov A."/>
            <person name="Andreopoulos B."/>
            <person name="Baker S."/>
            <person name="Barry K."/>
            <person name="Bills G."/>
            <person name="Bluhm B."/>
            <person name="Cannon C."/>
            <person name="Castanera R."/>
            <person name="Culley D."/>
            <person name="Daum C."/>
            <person name="Ezra D."/>
            <person name="Gonzalez J."/>
            <person name="Henrissat B."/>
            <person name="Kuo A."/>
            <person name="Liang C."/>
            <person name="Lipzen A."/>
            <person name="Lutzoni F."/>
            <person name="Magnuson J."/>
            <person name="Mondo S."/>
            <person name="Nolan M."/>
            <person name="Ohm R."/>
            <person name="Pangilinan J."/>
            <person name="Park H.-J."/>
            <person name="Ramirez L."/>
            <person name="Alfaro M."/>
            <person name="Sun H."/>
            <person name="Tritt A."/>
            <person name="Yoshinaga Y."/>
            <person name="Zwiers L.-H."/>
            <person name="Turgeon B."/>
            <person name="Goodwin S."/>
            <person name="Spatafora J."/>
            <person name="Crous P."/>
            <person name="Grigoriev I."/>
        </authorList>
    </citation>
    <scope>NUCLEOTIDE SEQUENCE</scope>
    <source>
        <strain evidence="2">SCOH1-5</strain>
    </source>
</reference>
<dbReference type="Pfam" id="PF05176">
    <property type="entry name" value="ATP-synt_10"/>
    <property type="match status" value="1"/>
</dbReference>
<accession>A0A6A6FN80</accession>
<evidence type="ECO:0000313" key="3">
    <source>
        <dbReference type="Proteomes" id="UP000799539"/>
    </source>
</evidence>
<feature type="region of interest" description="Disordered" evidence="1">
    <location>
        <begin position="24"/>
        <end position="52"/>
    </location>
</feature>
<organism evidence="2 3">
    <name type="scientific">Cercospora zeae-maydis SCOH1-5</name>
    <dbReference type="NCBI Taxonomy" id="717836"/>
    <lineage>
        <taxon>Eukaryota</taxon>
        <taxon>Fungi</taxon>
        <taxon>Dikarya</taxon>
        <taxon>Ascomycota</taxon>
        <taxon>Pezizomycotina</taxon>
        <taxon>Dothideomycetes</taxon>
        <taxon>Dothideomycetidae</taxon>
        <taxon>Mycosphaerellales</taxon>
        <taxon>Mycosphaerellaceae</taxon>
        <taxon>Cercospora</taxon>
    </lineage>
</organism>
<protein>
    <recommendedName>
        <fullName evidence="4">Mitochondrial ATPase complex subunit ATP10</fullName>
    </recommendedName>
</protein>
<dbReference type="AlphaFoldDB" id="A0A6A6FN80"/>
<gene>
    <name evidence="2" type="ORF">CERZMDRAFT_36417</name>
</gene>
<evidence type="ECO:0008006" key="4">
    <source>
        <dbReference type="Google" id="ProtNLM"/>
    </source>
</evidence>